<accession>A0A9X2MH85</accession>
<name>A0A9X2MH85_9FIRM</name>
<feature type="domain" description="Histidine kinase" evidence="8">
    <location>
        <begin position="87"/>
        <end position="301"/>
    </location>
</feature>
<sequence>MSIFIIVILGLICALLVFLFVRQRKQLEQMLEILMENKNGDNRKVFVKGNGVVSEIGFEINDLISTYNKELSQQKKLEQVNKELLTSLSHDVRTPLTSLLGYLDALESGIVDGAEKEEYIKIARKKAYDLKRLVDTLFDWFKIDSKEMKLSMQDTDICELTKEIVIDWLPTLEQKEIIPKIEIPDEEWMVELDIDAYKRIVSNLIQNAVEHSGCSHLKIAVKQDNDMISIIIKDNGIGIAKDKLPHIFERLYKGDRARSKYSSGLGLCIVKELMEMQGGRVAVQSNVGEYTEFIIELPIFKR</sequence>
<dbReference type="Gene3D" id="1.10.287.130">
    <property type="match status" value="1"/>
</dbReference>
<dbReference type="PRINTS" id="PR00344">
    <property type="entry name" value="BCTRLSENSOR"/>
</dbReference>
<dbReference type="InterPro" id="IPR036097">
    <property type="entry name" value="HisK_dim/P_sf"/>
</dbReference>
<evidence type="ECO:0000256" key="1">
    <source>
        <dbReference type="ARBA" id="ARBA00000085"/>
    </source>
</evidence>
<dbReference type="AlphaFoldDB" id="A0A9X2MH85"/>
<dbReference type="FunFam" id="3.30.565.10:FF:000006">
    <property type="entry name" value="Sensor histidine kinase WalK"/>
    <property type="match status" value="1"/>
</dbReference>
<evidence type="ECO:0000259" key="8">
    <source>
        <dbReference type="PROSITE" id="PS50109"/>
    </source>
</evidence>
<organism evidence="9 10">
    <name type="scientific">Anaerosalibacter massiliensis</name>
    <dbReference type="NCBI Taxonomy" id="1347392"/>
    <lineage>
        <taxon>Bacteria</taxon>
        <taxon>Bacillati</taxon>
        <taxon>Bacillota</taxon>
        <taxon>Tissierellia</taxon>
        <taxon>Tissierellales</taxon>
        <taxon>Sporanaerobacteraceae</taxon>
        <taxon>Anaerosalibacter</taxon>
    </lineage>
</organism>
<dbReference type="GO" id="GO:0016020">
    <property type="term" value="C:membrane"/>
    <property type="evidence" value="ECO:0007669"/>
    <property type="project" value="UniProtKB-SubCell"/>
</dbReference>
<evidence type="ECO:0000256" key="2">
    <source>
        <dbReference type="ARBA" id="ARBA00004370"/>
    </source>
</evidence>
<evidence type="ECO:0000256" key="6">
    <source>
        <dbReference type="ARBA" id="ARBA00022777"/>
    </source>
</evidence>
<dbReference type="RefSeq" id="WP_050069722.1">
    <property type="nucleotide sequence ID" value="NZ_CABKTM010000013.1"/>
</dbReference>
<dbReference type="Gene3D" id="3.30.565.10">
    <property type="entry name" value="Histidine kinase-like ATPase, C-terminal domain"/>
    <property type="match status" value="1"/>
</dbReference>
<dbReference type="Proteomes" id="UP001142078">
    <property type="component" value="Unassembled WGS sequence"/>
</dbReference>
<evidence type="ECO:0000256" key="5">
    <source>
        <dbReference type="ARBA" id="ARBA00022679"/>
    </source>
</evidence>
<reference evidence="9" key="1">
    <citation type="submission" date="2022-07" db="EMBL/GenBank/DDBJ databases">
        <title>Enhanced cultured diversity of the mouse gut microbiota enables custom-made synthetic communities.</title>
        <authorList>
            <person name="Afrizal A."/>
        </authorList>
    </citation>
    <scope>NUCLEOTIDE SEQUENCE</scope>
    <source>
        <strain evidence="9">DSM 29482</strain>
    </source>
</reference>
<comment type="subcellular location">
    <subcellularLocation>
        <location evidence="2">Membrane</location>
    </subcellularLocation>
</comment>
<keyword evidence="10" id="KW-1185">Reference proteome</keyword>
<proteinExistence type="predicted"/>
<dbReference type="GO" id="GO:0000155">
    <property type="term" value="F:phosphorelay sensor kinase activity"/>
    <property type="evidence" value="ECO:0007669"/>
    <property type="project" value="InterPro"/>
</dbReference>
<dbReference type="InterPro" id="IPR003594">
    <property type="entry name" value="HATPase_dom"/>
</dbReference>
<dbReference type="SUPFAM" id="SSF55874">
    <property type="entry name" value="ATPase domain of HSP90 chaperone/DNA topoisomerase II/histidine kinase"/>
    <property type="match status" value="1"/>
</dbReference>
<dbReference type="InterPro" id="IPR004358">
    <property type="entry name" value="Sig_transdc_His_kin-like_C"/>
</dbReference>
<evidence type="ECO:0000256" key="3">
    <source>
        <dbReference type="ARBA" id="ARBA00012438"/>
    </source>
</evidence>
<gene>
    <name evidence="9" type="ORF">NSA23_04875</name>
</gene>
<evidence type="ECO:0000313" key="10">
    <source>
        <dbReference type="Proteomes" id="UP001142078"/>
    </source>
</evidence>
<comment type="catalytic activity">
    <reaction evidence="1">
        <text>ATP + protein L-histidine = ADP + protein N-phospho-L-histidine.</text>
        <dbReference type="EC" id="2.7.13.3"/>
    </reaction>
</comment>
<dbReference type="EMBL" id="JANJZL010000002">
    <property type="protein sequence ID" value="MCR2043448.1"/>
    <property type="molecule type" value="Genomic_DNA"/>
</dbReference>
<dbReference type="CDD" id="cd00075">
    <property type="entry name" value="HATPase"/>
    <property type="match status" value="1"/>
</dbReference>
<dbReference type="PANTHER" id="PTHR43547">
    <property type="entry name" value="TWO-COMPONENT HISTIDINE KINASE"/>
    <property type="match status" value="1"/>
</dbReference>
<evidence type="ECO:0000313" key="9">
    <source>
        <dbReference type="EMBL" id="MCR2043448.1"/>
    </source>
</evidence>
<dbReference type="PROSITE" id="PS50109">
    <property type="entry name" value="HIS_KIN"/>
    <property type="match status" value="1"/>
</dbReference>
<dbReference type="OrthoDB" id="9780718at2"/>
<keyword evidence="6 9" id="KW-0418">Kinase</keyword>
<dbReference type="SMART" id="SM00388">
    <property type="entry name" value="HisKA"/>
    <property type="match status" value="1"/>
</dbReference>
<keyword evidence="4" id="KW-0597">Phosphoprotein</keyword>
<evidence type="ECO:0000256" key="7">
    <source>
        <dbReference type="ARBA" id="ARBA00023012"/>
    </source>
</evidence>
<dbReference type="SMART" id="SM00387">
    <property type="entry name" value="HATPase_c"/>
    <property type="match status" value="1"/>
</dbReference>
<dbReference type="EC" id="2.7.13.3" evidence="3"/>
<dbReference type="Pfam" id="PF00512">
    <property type="entry name" value="HisKA"/>
    <property type="match status" value="1"/>
</dbReference>
<dbReference type="InterPro" id="IPR003661">
    <property type="entry name" value="HisK_dim/P_dom"/>
</dbReference>
<dbReference type="InterPro" id="IPR036890">
    <property type="entry name" value="HATPase_C_sf"/>
</dbReference>
<dbReference type="Pfam" id="PF02518">
    <property type="entry name" value="HATPase_c"/>
    <property type="match status" value="1"/>
</dbReference>
<comment type="caution">
    <text evidence="9">The sequence shown here is derived from an EMBL/GenBank/DDBJ whole genome shotgun (WGS) entry which is preliminary data.</text>
</comment>
<evidence type="ECO:0000256" key="4">
    <source>
        <dbReference type="ARBA" id="ARBA00022553"/>
    </source>
</evidence>
<keyword evidence="5" id="KW-0808">Transferase</keyword>
<dbReference type="PANTHER" id="PTHR43547:SF2">
    <property type="entry name" value="HYBRID SIGNAL TRANSDUCTION HISTIDINE KINASE C"/>
    <property type="match status" value="1"/>
</dbReference>
<keyword evidence="7" id="KW-0902">Two-component regulatory system</keyword>
<dbReference type="SUPFAM" id="SSF47384">
    <property type="entry name" value="Homodimeric domain of signal transducing histidine kinase"/>
    <property type="match status" value="1"/>
</dbReference>
<dbReference type="CDD" id="cd00082">
    <property type="entry name" value="HisKA"/>
    <property type="match status" value="1"/>
</dbReference>
<dbReference type="InterPro" id="IPR005467">
    <property type="entry name" value="His_kinase_dom"/>
</dbReference>
<protein>
    <recommendedName>
        <fullName evidence="3">histidine kinase</fullName>
        <ecNumber evidence="3">2.7.13.3</ecNumber>
    </recommendedName>
</protein>